<proteinExistence type="predicted"/>
<geneLocation type="plasmid" evidence="2">
    <name>picon</name>
</geneLocation>
<sequence length="962" mass="107996">MAHFRYNSNENKGITLTLKAGDLGLFDGIPLKKINEAKTQEVISQSPVVSQDTFVKDLIVENKSNEEEMQTNAKIFSKFPQSSEVIGATIQPLITSANVEINGRNFQVYFSNKNNSGGTKASVLKLYESIEKDGEKQLKEIDLSQTRVTFRNVKESIDEILKAAINLYQNGNTEPLTTMYIDLPKKYGKKDENGNDISNFWAVDEDGQTYANVDYGNIKDFIKIAMETEKQYMKIMPTSEAYLKAINTLVKFNQYADINLITMSARLIQYNDPDVEKVGLKINSTKIEEAEFIMADENNSLTITTSAFAKSINETDIEKFKSTYVSNETRANIETFVNEAAKDPYVAYHLLIAIESSLRPHIQEVGQLIKEPNPTKLATENKAINAILEPIKQSFPSIGFSGKYFADKFGKGEDAKDIFQFANNLVKTFKNKVVASINYINDFNKITLTKDGSHVKGSANGVSMFYNGALPLGLGIAKINKSQDLKGSMSKENILTQKLEIANFFIPSRFFINKQTGEEINVPPRVLFPSNNRTLSKELIDVLRTIATMNNNGELTGINGSTYSAKIEEKIDKLLTRANGDGDKKDPELENKIYIKTKGAISDALSLLASAKKSPEDLKKVLTSPKLDDALKLAAQSKLHPNYALNSYLDSVAKNNQFVINNALRAKSNNGDDVYVTHNEISNGDIRKSVNKVLGEFYDKDQAFSYTLFEFKEREDNPLYNAIKYGPINPAIKKLVGKTKEDKEFMSPDNFLANYKIGEDLGEPVKKETQNGEVHNMNVPLPTKMAVVLNQILQNNMPEKSPMRDLKNYFNQEYKDISSDRKEEFVSKLGKNSYVQPSFNPEELLKMAQNKDQSQLSKVVTSNIEETPAEEPQLKKRGRPSKRVIEVISGENEEIVAIENDNNIAVEAQIEDLDLGEIAGNPYDTYVPNMDDNDMNFGDDMGYSLSEEIQDFDENINNKFKL</sequence>
<dbReference type="Proteomes" id="UP000241854">
    <property type="component" value="Plasmid pICON"/>
</dbReference>
<dbReference type="AlphaFoldDB" id="A0A2R4P311"/>
<organism evidence="1 2">
    <name type="scientific">Campylobacter concisus</name>
    <dbReference type="NCBI Taxonomy" id="199"/>
    <lineage>
        <taxon>Bacteria</taxon>
        <taxon>Pseudomonadati</taxon>
        <taxon>Campylobacterota</taxon>
        <taxon>Epsilonproteobacteria</taxon>
        <taxon>Campylobacterales</taxon>
        <taxon>Campylobacteraceae</taxon>
        <taxon>Campylobacter</taxon>
    </lineage>
</organism>
<keyword evidence="1" id="KW-0614">Plasmid</keyword>
<evidence type="ECO:0000313" key="2">
    <source>
        <dbReference type="Proteomes" id="UP000241854"/>
    </source>
</evidence>
<accession>A0A2R4P311</accession>
<gene>
    <name evidence="1" type="ORF">CCS77_2062</name>
</gene>
<evidence type="ECO:0000313" key="1">
    <source>
        <dbReference type="EMBL" id="AVX45068.1"/>
    </source>
</evidence>
<name>A0A2R4P311_9BACT</name>
<dbReference type="EMBL" id="CP021643">
    <property type="protein sequence ID" value="AVX45068.1"/>
    <property type="molecule type" value="Genomic_DNA"/>
</dbReference>
<reference evidence="1 2" key="1">
    <citation type="journal article" date="2018" name="Emerg. Microbes Infect.">
        <title>Genomic analysis of oral Campylobacter concisus strains identified a potential bacterial molecular marker associated with active Crohn's disease.</title>
        <authorList>
            <person name="Liu F."/>
            <person name="Ma R."/>
            <person name="Tay C.Y.A."/>
            <person name="Octavia S."/>
            <person name="Lan R."/>
            <person name="Chung H.K.L."/>
            <person name="Riordan S.M."/>
            <person name="Grimm M.C."/>
            <person name="Leong R.W."/>
            <person name="Tanaka M.M."/>
            <person name="Connor S."/>
            <person name="Zhang L."/>
        </authorList>
    </citation>
    <scope>NUCLEOTIDE SEQUENCE [LARGE SCALE GENOMIC DNA]</scope>
    <source>
        <strain evidence="1 2">P2CDO4</strain>
        <plasmid evidence="1">pICON</plasmid>
    </source>
</reference>
<dbReference type="RefSeq" id="WP_107917370.1">
    <property type="nucleotide sequence ID" value="NZ_CP021643.1"/>
</dbReference>
<protein>
    <submittedName>
        <fullName evidence="1">Uncharacterized protein</fullName>
    </submittedName>
</protein>